<evidence type="ECO:0000313" key="8">
    <source>
        <dbReference type="Proteomes" id="UP000036893"/>
    </source>
</evidence>
<evidence type="ECO:0000259" key="6">
    <source>
        <dbReference type="Pfam" id="PF21391"/>
    </source>
</evidence>
<feature type="compositionally biased region" description="Basic and acidic residues" evidence="5">
    <location>
        <begin position="1032"/>
        <end position="1051"/>
    </location>
</feature>
<dbReference type="GO" id="GO:0030170">
    <property type="term" value="F:pyridoxal phosphate binding"/>
    <property type="evidence" value="ECO:0007669"/>
    <property type="project" value="InterPro"/>
</dbReference>
<name>A0A8E0R4J9_9EURO</name>
<organism evidence="7 8">
    <name type="scientific">Aspergillus udagawae</name>
    <dbReference type="NCBI Taxonomy" id="91492"/>
    <lineage>
        <taxon>Eukaryota</taxon>
        <taxon>Fungi</taxon>
        <taxon>Dikarya</taxon>
        <taxon>Ascomycota</taxon>
        <taxon>Pezizomycotina</taxon>
        <taxon>Eurotiomycetes</taxon>
        <taxon>Eurotiomycetidae</taxon>
        <taxon>Eurotiales</taxon>
        <taxon>Aspergillaceae</taxon>
        <taxon>Aspergillus</taxon>
        <taxon>Aspergillus subgen. Fumigati</taxon>
    </lineage>
</organism>
<protein>
    <recommendedName>
        <fullName evidence="6">L-tyrosine decarboxylase C-terminal domain-containing protein</fullName>
    </recommendedName>
</protein>
<keyword evidence="3" id="KW-0456">Lyase</keyword>
<evidence type="ECO:0000256" key="4">
    <source>
        <dbReference type="PIRSR" id="PIRSR602129-50"/>
    </source>
</evidence>
<sequence>MSFGRDKEEKEKEFDRINALFIGPKGANLPDFRANINTILDELLETRLDYMPNDTKFISKDVRRSKAFSKVRDTVGNVVRKTAQVLGAHSVPFWTPRYEGHMCTDMTMASLLGYFMTMLYNPNNVALEASPLTTVAEYQVGQQLCDLFRYNTNSEKQDLPLAWGHITCDGTIANLESIWVARNLKFYPLALQWAMDIKGALSFIPNFEVNSWAGRDKGEIPKDFRSLNTWELLNLRPKTVLDLPDILRKRFGITSDFLTKALKEFNIQTTGREPLEQKFGIEQPIQYLIGKTRHYSWPKGAAITGLGDGSITEIDVDFDARIDIALLEKRLKDCAEKHQAVYAVVAIMGSTEEGAVERLTDILKIREKMQNEYGMTFLVHADAAWGGYFATMLNPEKEKPRGSPEKKKSGESVHNGLVPSLYLKESTEEDLRKLKDVDSITVDPHKAGYVPYPAGSLLYRDGRMRYLVTWSSPYLSQGSSENIGIYGVEGSKPGAAAMSTWLSNIVVGLHPHGYGTLLGEAAYTSAILSAHYATMGHTPKEEGTNKYFVCVPFNLLNEERMKGEKPENPGGEYPKDGKSFFTEKVLQKRQQIREAIINKDNAKIQQDENTIEVLRELGSDLNINAFALNWYDEDGNLNTDLEEANYLMKQVVDKLSITSPNTELAEIPLFLTSTKFEPKLYGKCVRRFMSRLGVKPCEEDMFVIRNVVMSPFPTQEGFVGRLMKDFEDVITEKVQECRDRNRKGSRKVKFLVQGNTKVFLVLQTSFHWATLRQQVIVEAQLDDRLHGSYTRLKTDHPEDTIILESENKIDLEAELKILAPGSTSFGAEIYRKTEPYVLVCALSITNTLTICRETHYTGSVKLTHVVKSRPLNSIYRDLEYPSEFMPFYLYGTKEEKHITHMLLKAPNAALSASNVTFAPELGEDVYAELSSGLIVTLSGNPEAPMQPFLTDDQLRDPKSKYELPKNFPFKSQEQFNVKVWKDPNGPEAKGPGLLNGLERSFGTFKMTLGVGVDVDAKGPNELPEGVPGTKPGVEDPKSVEEELNDIKKMITDSRGSAS</sequence>
<dbReference type="AlphaFoldDB" id="A0A8E0R4J9"/>
<evidence type="ECO:0000256" key="3">
    <source>
        <dbReference type="ARBA" id="ARBA00023239"/>
    </source>
</evidence>
<feature type="region of interest" description="Disordered" evidence="5">
    <location>
        <begin position="1015"/>
        <end position="1058"/>
    </location>
</feature>
<dbReference type="GeneID" id="66989538"/>
<reference evidence="7" key="1">
    <citation type="journal article" date="2015" name="Genome Announc.">
        <title>Draft Genome Sequence of the Pathogenic Filamentous Fungus Aspergillus udagawae Strain IFM 46973T.</title>
        <authorList>
            <person name="Kusuya Y."/>
            <person name="Takahashi-Nakaguchi A."/>
            <person name="Takahashi H."/>
            <person name="Yaguchi T."/>
        </authorList>
    </citation>
    <scope>NUCLEOTIDE SEQUENCE</scope>
    <source>
        <strain evidence="7">IFM 46973</strain>
    </source>
</reference>
<dbReference type="InterPro" id="IPR015421">
    <property type="entry name" value="PyrdxlP-dep_Trfase_major"/>
</dbReference>
<evidence type="ECO:0000313" key="7">
    <source>
        <dbReference type="EMBL" id="GIC94733.1"/>
    </source>
</evidence>
<evidence type="ECO:0000256" key="1">
    <source>
        <dbReference type="ARBA" id="ARBA00001933"/>
    </source>
</evidence>
<dbReference type="GO" id="GO:0019752">
    <property type="term" value="P:carboxylic acid metabolic process"/>
    <property type="evidence" value="ECO:0007669"/>
    <property type="project" value="InterPro"/>
</dbReference>
<dbReference type="EMBL" id="BBXM02000010">
    <property type="protein sequence ID" value="GIC94733.1"/>
    <property type="molecule type" value="Genomic_DNA"/>
</dbReference>
<dbReference type="Pfam" id="PF00282">
    <property type="entry name" value="Pyridoxal_deC"/>
    <property type="match status" value="1"/>
</dbReference>
<dbReference type="InterPro" id="IPR015424">
    <property type="entry name" value="PyrdxlP-dep_Trfase"/>
</dbReference>
<dbReference type="Gene3D" id="3.40.640.10">
    <property type="entry name" value="Type I PLP-dependent aspartate aminotransferase-like (Major domain)"/>
    <property type="match status" value="1"/>
</dbReference>
<dbReference type="Proteomes" id="UP000036893">
    <property type="component" value="Unassembled WGS sequence"/>
</dbReference>
<dbReference type="InterPro" id="IPR050477">
    <property type="entry name" value="GrpII_AminoAcid_Decarb"/>
</dbReference>
<dbReference type="PANTHER" id="PTHR42735:SF4">
    <property type="entry name" value="PYRIDOXAL PHOSPHATE-DEPENDENT DECARBOXYLASE FAMILY PROTEIN"/>
    <property type="match status" value="1"/>
</dbReference>
<gene>
    <name evidence="7" type="ORF">Aud_002062</name>
</gene>
<feature type="domain" description="L-tyrosine decarboxylase C-terminal" evidence="6">
    <location>
        <begin position="600"/>
        <end position="733"/>
    </location>
</feature>
<evidence type="ECO:0000256" key="2">
    <source>
        <dbReference type="ARBA" id="ARBA00022898"/>
    </source>
</evidence>
<evidence type="ECO:0000256" key="5">
    <source>
        <dbReference type="SAM" id="MobiDB-lite"/>
    </source>
</evidence>
<feature type="modified residue" description="N6-(pyridoxal phosphate)lysine" evidence="4">
    <location>
        <position position="446"/>
    </location>
</feature>
<dbReference type="Pfam" id="PF21391">
    <property type="entry name" value="tyr_de_CO2_C"/>
    <property type="match status" value="1"/>
</dbReference>
<reference evidence="7" key="2">
    <citation type="submission" date="2021-01" db="EMBL/GenBank/DDBJ databases">
        <title>Pan-genome distribution and transcriptional activeness of fungal secondary metabolism genes in Aspergillus section Fumigati.</title>
        <authorList>
            <person name="Takahashi H."/>
            <person name="Umemura M."/>
            <person name="Ninomiya A."/>
            <person name="Kusuya Y."/>
            <person name="Urayama S."/>
            <person name="Shimizu M."/>
            <person name="Watanabe A."/>
            <person name="Kamei K."/>
            <person name="Yaguchi T."/>
            <person name="Hagiwara D."/>
        </authorList>
    </citation>
    <scope>NUCLEOTIDE SEQUENCE</scope>
    <source>
        <strain evidence="7">IFM 46973</strain>
    </source>
</reference>
<comment type="caution">
    <text evidence="7">The sequence shown here is derived from an EMBL/GenBank/DDBJ whole genome shotgun (WGS) entry which is preliminary data.</text>
</comment>
<accession>A0A8E0R4J9</accession>
<dbReference type="PANTHER" id="PTHR42735">
    <property type="match status" value="1"/>
</dbReference>
<proteinExistence type="predicted"/>
<dbReference type="InterPro" id="IPR049373">
    <property type="entry name" value="TyrDC_C"/>
</dbReference>
<dbReference type="GO" id="GO:0016830">
    <property type="term" value="F:carbon-carbon lyase activity"/>
    <property type="evidence" value="ECO:0007669"/>
    <property type="project" value="InterPro"/>
</dbReference>
<keyword evidence="2 4" id="KW-0663">Pyridoxal phosphate</keyword>
<dbReference type="InterPro" id="IPR002129">
    <property type="entry name" value="PyrdxlP-dep_de-COase"/>
</dbReference>
<dbReference type="RefSeq" id="XP_043151999.1">
    <property type="nucleotide sequence ID" value="XM_043296064.1"/>
</dbReference>
<dbReference type="SUPFAM" id="SSF53383">
    <property type="entry name" value="PLP-dependent transferases"/>
    <property type="match status" value="1"/>
</dbReference>
<comment type="cofactor">
    <cofactor evidence="1 4">
        <name>pyridoxal 5'-phosphate</name>
        <dbReference type="ChEBI" id="CHEBI:597326"/>
    </cofactor>
</comment>